<feature type="transmembrane region" description="Helical" evidence="1">
    <location>
        <begin position="60"/>
        <end position="79"/>
    </location>
</feature>
<dbReference type="RefSeq" id="WP_220299813.1">
    <property type="nucleotide sequence ID" value="NZ_JAEUAW010000003.1"/>
</dbReference>
<proteinExistence type="predicted"/>
<keyword evidence="1" id="KW-0812">Transmembrane</keyword>
<evidence type="ECO:0000259" key="2">
    <source>
        <dbReference type="Pfam" id="PF13185"/>
    </source>
</evidence>
<sequence length="273" mass="29294">MVGDNGDDSSRSIAEALHAGLDWCFNKLAWLPVTLVIVLNGLGGLFAILAGFAPVKDRPVNVAIAVAAVVLAGILSALIERERRHSESVRTREGATAQLAVTEAVLPVLALVGKMASEPSNRRAVPFEKTVSHVLQSKAVLFPGVKDVRMVVYRVEIDGPRKRLVVEDSAGRRRDKPEPFVAGDGGRGDAAFEWLSGGKPKFVPNTAAEYDKAWKGSGRGYRTYISVPILVKDEAFGMLTVDAPTPGDLDETDVPLVEVLAGLLAVGYRLRSR</sequence>
<dbReference type="InterPro" id="IPR029016">
    <property type="entry name" value="GAF-like_dom_sf"/>
</dbReference>
<dbReference type="Gene3D" id="3.30.450.40">
    <property type="match status" value="1"/>
</dbReference>
<keyword evidence="1" id="KW-0472">Membrane</keyword>
<evidence type="ECO:0000256" key="1">
    <source>
        <dbReference type="SAM" id="Phobius"/>
    </source>
</evidence>
<feature type="domain" description="GAF" evidence="2">
    <location>
        <begin position="176"/>
        <end position="266"/>
    </location>
</feature>
<evidence type="ECO:0000313" key="4">
    <source>
        <dbReference type="Proteomes" id="UP001196843"/>
    </source>
</evidence>
<gene>
    <name evidence="3" type="ORF">JNB62_05300</name>
</gene>
<protein>
    <submittedName>
        <fullName evidence="3">GAF domain-containing protein</fullName>
    </submittedName>
</protein>
<reference evidence="3 4" key="1">
    <citation type="journal article" date="2021" name="MBio">
        <title>Poor Competitiveness of Bradyrhizobium in Pigeon Pea Root Colonization in Indian Soils.</title>
        <authorList>
            <person name="Chalasani D."/>
            <person name="Basu A."/>
            <person name="Pullabhotla S.V.S.R.N."/>
            <person name="Jorrin B."/>
            <person name="Neal A.L."/>
            <person name="Poole P.S."/>
            <person name="Podile A.R."/>
            <person name="Tkacz A."/>
        </authorList>
    </citation>
    <scope>NUCLEOTIDE SEQUENCE [LARGE SCALE GENOMIC DNA]</scope>
    <source>
        <strain evidence="3 4">HU14</strain>
    </source>
</reference>
<comment type="caution">
    <text evidence="3">The sequence shown here is derived from an EMBL/GenBank/DDBJ whole genome shotgun (WGS) entry which is preliminary data.</text>
</comment>
<organism evidence="3 4">
    <name type="scientific">Microbacterium jejuense</name>
    <dbReference type="NCBI Taxonomy" id="1263637"/>
    <lineage>
        <taxon>Bacteria</taxon>
        <taxon>Bacillati</taxon>
        <taxon>Actinomycetota</taxon>
        <taxon>Actinomycetes</taxon>
        <taxon>Micrococcales</taxon>
        <taxon>Microbacteriaceae</taxon>
        <taxon>Microbacterium</taxon>
    </lineage>
</organism>
<dbReference type="Proteomes" id="UP001196843">
    <property type="component" value="Unassembled WGS sequence"/>
</dbReference>
<name>A0ABS7HJG3_9MICO</name>
<feature type="transmembrane region" description="Helical" evidence="1">
    <location>
        <begin position="29"/>
        <end position="53"/>
    </location>
</feature>
<keyword evidence="4" id="KW-1185">Reference proteome</keyword>
<dbReference type="EMBL" id="JAEUAW010000003">
    <property type="protein sequence ID" value="MBW9093091.1"/>
    <property type="molecule type" value="Genomic_DNA"/>
</dbReference>
<keyword evidence="1" id="KW-1133">Transmembrane helix</keyword>
<dbReference type="SUPFAM" id="SSF55781">
    <property type="entry name" value="GAF domain-like"/>
    <property type="match status" value="1"/>
</dbReference>
<dbReference type="Pfam" id="PF13185">
    <property type="entry name" value="GAF_2"/>
    <property type="match status" value="1"/>
</dbReference>
<accession>A0ABS7HJG3</accession>
<dbReference type="InterPro" id="IPR003018">
    <property type="entry name" value="GAF"/>
</dbReference>
<evidence type="ECO:0000313" key="3">
    <source>
        <dbReference type="EMBL" id="MBW9093091.1"/>
    </source>
</evidence>